<evidence type="ECO:0000256" key="8">
    <source>
        <dbReference type="SAM" id="MobiDB-lite"/>
    </source>
</evidence>
<proteinExistence type="inferred from homology"/>
<dbReference type="PROSITE" id="PS00870">
    <property type="entry name" value="CLPAB_1"/>
    <property type="match status" value="1"/>
</dbReference>
<keyword evidence="11" id="KW-0645">Protease</keyword>
<dbReference type="InterPro" id="IPR027417">
    <property type="entry name" value="P-loop_NTPase"/>
</dbReference>
<dbReference type="PANTHER" id="PTHR11638">
    <property type="entry name" value="ATP-DEPENDENT CLP PROTEASE"/>
    <property type="match status" value="1"/>
</dbReference>
<dbReference type="InterPro" id="IPR041546">
    <property type="entry name" value="ClpA/ClpB_AAA_lid"/>
</dbReference>
<feature type="domain" description="Clp R" evidence="10">
    <location>
        <begin position="4"/>
        <end position="146"/>
    </location>
</feature>
<dbReference type="InterPro" id="IPR018368">
    <property type="entry name" value="ClpA/B_CS1"/>
</dbReference>
<evidence type="ECO:0000256" key="6">
    <source>
        <dbReference type="RuleBase" id="RU004432"/>
    </source>
</evidence>
<dbReference type="FunFam" id="3.40.50.300:FF:000010">
    <property type="entry name" value="Chaperone clpB 1, putative"/>
    <property type="match status" value="1"/>
</dbReference>
<dbReference type="InterPro" id="IPR003959">
    <property type="entry name" value="ATPase_AAA_core"/>
</dbReference>
<evidence type="ECO:0000259" key="10">
    <source>
        <dbReference type="PROSITE" id="PS51903"/>
    </source>
</evidence>
<dbReference type="CDD" id="cd00009">
    <property type="entry name" value="AAA"/>
    <property type="match status" value="1"/>
</dbReference>
<keyword evidence="7" id="KW-0175">Coiled coil</keyword>
<feature type="compositionally biased region" description="Low complexity" evidence="8">
    <location>
        <begin position="148"/>
        <end position="158"/>
    </location>
</feature>
<keyword evidence="1 5" id="KW-0677">Repeat</keyword>
<evidence type="ECO:0000256" key="5">
    <source>
        <dbReference type="PROSITE-ProRule" id="PRU01251"/>
    </source>
</evidence>
<evidence type="ECO:0000256" key="2">
    <source>
        <dbReference type="ARBA" id="ARBA00022741"/>
    </source>
</evidence>
<feature type="domain" description="UVR" evidence="9">
    <location>
        <begin position="427"/>
        <end position="462"/>
    </location>
</feature>
<dbReference type="Pfam" id="PF02861">
    <property type="entry name" value="Clp_N"/>
    <property type="match status" value="1"/>
</dbReference>
<dbReference type="Pfam" id="PF17871">
    <property type="entry name" value="AAA_lid_9"/>
    <property type="match status" value="1"/>
</dbReference>
<feature type="compositionally biased region" description="Polar residues" evidence="8">
    <location>
        <begin position="165"/>
        <end position="174"/>
    </location>
</feature>
<evidence type="ECO:0000256" key="1">
    <source>
        <dbReference type="ARBA" id="ARBA00022737"/>
    </source>
</evidence>
<dbReference type="PANTHER" id="PTHR11638:SF155">
    <property type="entry name" value="CHAPERONE PROTEIN CLPC1, CHLOROPLASTIC-LIKE"/>
    <property type="match status" value="1"/>
</dbReference>
<reference evidence="11 12" key="1">
    <citation type="submission" date="2016-10" db="EMBL/GenBank/DDBJ databases">
        <authorList>
            <person name="de Groot N.N."/>
        </authorList>
    </citation>
    <scope>NUCLEOTIDE SEQUENCE [LARGE SCALE GENOMIC DNA]</scope>
    <source>
        <strain evidence="11 12">CGMCC 1.5012</strain>
    </source>
</reference>
<dbReference type="InterPro" id="IPR001943">
    <property type="entry name" value="UVR_dom"/>
</dbReference>
<dbReference type="GO" id="GO:0034605">
    <property type="term" value="P:cellular response to heat"/>
    <property type="evidence" value="ECO:0007669"/>
    <property type="project" value="TreeGrafter"/>
</dbReference>
<dbReference type="GO" id="GO:0016887">
    <property type="term" value="F:ATP hydrolysis activity"/>
    <property type="evidence" value="ECO:0007669"/>
    <property type="project" value="InterPro"/>
</dbReference>
<organism evidence="11 12">
    <name type="scientific">Acetanaerobacterium elongatum</name>
    <dbReference type="NCBI Taxonomy" id="258515"/>
    <lineage>
        <taxon>Bacteria</taxon>
        <taxon>Bacillati</taxon>
        <taxon>Bacillota</taxon>
        <taxon>Clostridia</taxon>
        <taxon>Eubacteriales</taxon>
        <taxon>Oscillospiraceae</taxon>
        <taxon>Acetanaerobacterium</taxon>
    </lineage>
</organism>
<dbReference type="GO" id="GO:0005524">
    <property type="term" value="F:ATP binding"/>
    <property type="evidence" value="ECO:0007669"/>
    <property type="project" value="UniProtKB-KW"/>
</dbReference>
<dbReference type="Pfam" id="PF10431">
    <property type="entry name" value="ClpB_D2-small"/>
    <property type="match status" value="1"/>
</dbReference>
<dbReference type="GO" id="GO:0006508">
    <property type="term" value="P:proteolysis"/>
    <property type="evidence" value="ECO:0007669"/>
    <property type="project" value="UniProtKB-KW"/>
</dbReference>
<evidence type="ECO:0000256" key="3">
    <source>
        <dbReference type="ARBA" id="ARBA00022840"/>
    </source>
</evidence>
<dbReference type="Gene3D" id="1.10.1780.10">
    <property type="entry name" value="Clp, N-terminal domain"/>
    <property type="match status" value="1"/>
</dbReference>
<dbReference type="Pfam" id="PF00004">
    <property type="entry name" value="AAA"/>
    <property type="match status" value="1"/>
</dbReference>
<accession>A0A1H0AG28</accession>
<keyword evidence="11" id="KW-0378">Hydrolase</keyword>
<evidence type="ECO:0000256" key="7">
    <source>
        <dbReference type="SAM" id="Coils"/>
    </source>
</evidence>
<dbReference type="PRINTS" id="PR00300">
    <property type="entry name" value="CLPPROTEASEA"/>
</dbReference>
<dbReference type="Gene3D" id="1.10.8.60">
    <property type="match status" value="2"/>
</dbReference>
<dbReference type="InterPro" id="IPR036628">
    <property type="entry name" value="Clp_N_dom_sf"/>
</dbReference>
<name>A0A1H0AG28_9FIRM</name>
<dbReference type="RefSeq" id="WP_092640077.1">
    <property type="nucleotide sequence ID" value="NZ_FNID01000016.1"/>
</dbReference>
<dbReference type="AlphaFoldDB" id="A0A1H0AG28"/>
<dbReference type="EMBL" id="FNID01000016">
    <property type="protein sequence ID" value="SDN32572.1"/>
    <property type="molecule type" value="Genomic_DNA"/>
</dbReference>
<dbReference type="GO" id="GO:0005737">
    <property type="term" value="C:cytoplasm"/>
    <property type="evidence" value="ECO:0007669"/>
    <property type="project" value="TreeGrafter"/>
</dbReference>
<dbReference type="InterPro" id="IPR050130">
    <property type="entry name" value="ClpA_ClpB"/>
</dbReference>
<gene>
    <name evidence="11" type="ORF">SAMN05192585_11620</name>
</gene>
<keyword evidence="2 6" id="KW-0547">Nucleotide-binding</keyword>
<keyword evidence="12" id="KW-1185">Reference proteome</keyword>
<feature type="region of interest" description="Disordered" evidence="8">
    <location>
        <begin position="148"/>
        <end position="174"/>
    </location>
</feature>
<dbReference type="Proteomes" id="UP000199182">
    <property type="component" value="Unassembled WGS sequence"/>
</dbReference>
<dbReference type="PROSITE" id="PS00871">
    <property type="entry name" value="CLPAB_2"/>
    <property type="match status" value="1"/>
</dbReference>
<dbReference type="InterPro" id="IPR019489">
    <property type="entry name" value="Clp_ATPase_C"/>
</dbReference>
<keyword evidence="3 6" id="KW-0067">ATP-binding</keyword>
<feature type="coiled-coil region" evidence="7">
    <location>
        <begin position="423"/>
        <end position="473"/>
    </location>
</feature>
<dbReference type="SMART" id="SM00382">
    <property type="entry name" value="AAA"/>
    <property type="match status" value="2"/>
</dbReference>
<dbReference type="STRING" id="258515.SAMN05192585_11620"/>
<dbReference type="GO" id="GO:0008233">
    <property type="term" value="F:peptidase activity"/>
    <property type="evidence" value="ECO:0007669"/>
    <property type="project" value="UniProtKB-KW"/>
</dbReference>
<keyword evidence="4 6" id="KW-0143">Chaperone</keyword>
<comment type="similarity">
    <text evidence="6">Belongs to the ClpA/ClpB family.</text>
</comment>
<dbReference type="FunFam" id="3.40.50.300:FF:000025">
    <property type="entry name" value="ATP-dependent Clp protease subunit"/>
    <property type="match status" value="1"/>
</dbReference>
<dbReference type="SMART" id="SM01086">
    <property type="entry name" value="ClpB_D2-small"/>
    <property type="match status" value="1"/>
</dbReference>
<dbReference type="PROSITE" id="PS50151">
    <property type="entry name" value="UVR"/>
    <property type="match status" value="1"/>
</dbReference>
<evidence type="ECO:0000259" key="9">
    <source>
        <dbReference type="PROSITE" id="PS50151"/>
    </source>
</evidence>
<evidence type="ECO:0000313" key="12">
    <source>
        <dbReference type="Proteomes" id="UP000199182"/>
    </source>
</evidence>
<sequence length="825" mass="90861">MYKFTGFTAKANEALNLAISSAEKLGHTYIGTEHILMGLLKEGSGVAPIVLSHNGVTYDDIEQKLVDTVGSGSPTRLTPADFTPRCKRILELSVAEAKSLGHGYVGTEHILMAMLNEEDSYAVRFLTELSVDPKDIYNQCAKSLGVNENGGSLSSGGSAKELKRPQNSRTPTLDQFSNDLTQRAREGALDPVIGRANEIERVIQILSRRTKNNPCLIGEPGVGKTAIAEGLAQKIIAGEIPETLKNKRVVSVDIGGMIAGTKYRGDFEERIKKALDEVKNAGNVILFIDEMHTLVGAGAAEGAVDAANILKPLLARGDIQVVGATTLDEYRKHVETDAALERRFQPVTVNEPSPEEAQQILFGLRDKYEAHHKVKITDEAVKAAVTLSSRYIQDRFLPDKAIDLIDEAASRIRLKQYTAPPDLKELEERLKALNEEKEAAVNAQDFELAAKIRDNEKELRAQLERQKNEWKDDNGRKTGVVTEQTVAEIVSGWTGINVRQLTEEESKRLLNMEAILHERVIGQDEAVNSVSRAIRRGRVGLKDPKRPIGSFIFLGPTGVGKTELCKALAQALFGDDDAMIRLDMSEYMEKFSVSRLVGSPPGYVGFEEGGQLTEKIRRKPYSVVLFDEIEKAHPDVFNMLLQILEDGILTDSKGRRVDFKNAVVIMTSNIGARLLTEKIKNLGFAGAPTVSDDENRIKQNVLSELKKAFRPEFLNRVDDIIVFHRLTSAEIEKIAANMLATLSERVNKLGITVTFDQSAVTKIASVGYDDIYGARPLRRAITTQIEDKLSEQMLEGAVKPGDSVVCVSTENGFEFRKTALANIPN</sequence>
<dbReference type="InterPro" id="IPR028299">
    <property type="entry name" value="ClpA/B_CS2"/>
</dbReference>
<dbReference type="OrthoDB" id="9803641at2"/>
<dbReference type="InterPro" id="IPR003593">
    <property type="entry name" value="AAA+_ATPase"/>
</dbReference>
<dbReference type="InterPro" id="IPR004176">
    <property type="entry name" value="Clp_R_N"/>
</dbReference>
<dbReference type="SUPFAM" id="SSF81923">
    <property type="entry name" value="Double Clp-N motif"/>
    <property type="match status" value="1"/>
</dbReference>
<dbReference type="Gene3D" id="3.40.50.300">
    <property type="entry name" value="P-loop containing nucleotide triphosphate hydrolases"/>
    <property type="match status" value="2"/>
</dbReference>
<dbReference type="CDD" id="cd19499">
    <property type="entry name" value="RecA-like_ClpB_Hsp104-like"/>
    <property type="match status" value="1"/>
</dbReference>
<dbReference type="PROSITE" id="PS51903">
    <property type="entry name" value="CLP_R"/>
    <property type="match status" value="1"/>
</dbReference>
<dbReference type="SUPFAM" id="SSF52540">
    <property type="entry name" value="P-loop containing nucleoside triphosphate hydrolases"/>
    <property type="match status" value="2"/>
</dbReference>
<protein>
    <submittedName>
        <fullName evidence="11">ATP-dependent Clp protease ATP-binding subunit ClpC</fullName>
    </submittedName>
</protein>
<dbReference type="Gene3D" id="4.10.860.10">
    <property type="entry name" value="UVR domain"/>
    <property type="match status" value="1"/>
</dbReference>
<dbReference type="InterPro" id="IPR001270">
    <property type="entry name" value="ClpA/B"/>
</dbReference>
<dbReference type="Pfam" id="PF07724">
    <property type="entry name" value="AAA_2"/>
    <property type="match status" value="1"/>
</dbReference>
<evidence type="ECO:0000313" key="11">
    <source>
        <dbReference type="EMBL" id="SDN32572.1"/>
    </source>
</evidence>
<evidence type="ECO:0000256" key="4">
    <source>
        <dbReference type="ARBA" id="ARBA00023186"/>
    </source>
</evidence>